<keyword evidence="2" id="KW-0812">Transmembrane</keyword>
<evidence type="ECO:0000313" key="3">
    <source>
        <dbReference type="EMBL" id="CAB4721818.1"/>
    </source>
</evidence>
<accession>A0A6J6RJB6</accession>
<dbReference type="GO" id="GO:0016787">
    <property type="term" value="F:hydrolase activity"/>
    <property type="evidence" value="ECO:0007669"/>
    <property type="project" value="UniProtKB-KW"/>
</dbReference>
<dbReference type="Gene3D" id="2.40.260.10">
    <property type="entry name" value="Sortase"/>
    <property type="match status" value="1"/>
</dbReference>
<sequence length="275" mass="29581">MVGRLGLILVGFGVLTFIFVAYQLWGTGLYAANEQSDLHAQFDRTLEKSARTPTLNPTPPAAAPGEPVAQIRIPKIGVDEIVVSGVSVADLRMGPGHYPESPWPGQAGNAAIAGHRTTYGAPFSDLDQLVAGDTIVVRTVQGRFDYLVTESKVVKPSDVSVLNPRSAATLTLTTCNPKYSAAQRLVIFADLRSNQSPLPATASGPAASSAVLNEPGGAITPVVLSGLLALGVGLVWWWLFRRRRRWYVWLAGASVFLVTFLVFSFYLERTLPANY</sequence>
<keyword evidence="2" id="KW-0472">Membrane</keyword>
<dbReference type="EMBL" id="CAEZYK010000030">
    <property type="protein sequence ID" value="CAB4721818.1"/>
    <property type="molecule type" value="Genomic_DNA"/>
</dbReference>
<dbReference type="NCBIfam" id="NF033747">
    <property type="entry name" value="class_E_sortase"/>
    <property type="match status" value="1"/>
</dbReference>
<reference evidence="3" key="1">
    <citation type="submission" date="2020-05" db="EMBL/GenBank/DDBJ databases">
        <authorList>
            <person name="Chiriac C."/>
            <person name="Salcher M."/>
            <person name="Ghai R."/>
            <person name="Kavagutti S V."/>
        </authorList>
    </citation>
    <scope>NUCLEOTIDE SEQUENCE</scope>
</reference>
<dbReference type="InterPro" id="IPR042003">
    <property type="entry name" value="Sortase_E"/>
</dbReference>
<feature type="transmembrane region" description="Helical" evidence="2">
    <location>
        <begin position="218"/>
        <end position="239"/>
    </location>
</feature>
<protein>
    <submittedName>
        <fullName evidence="3">Unannotated protein</fullName>
    </submittedName>
</protein>
<organism evidence="3">
    <name type="scientific">freshwater metagenome</name>
    <dbReference type="NCBI Taxonomy" id="449393"/>
    <lineage>
        <taxon>unclassified sequences</taxon>
        <taxon>metagenomes</taxon>
        <taxon>ecological metagenomes</taxon>
    </lineage>
</organism>
<evidence type="ECO:0000256" key="2">
    <source>
        <dbReference type="SAM" id="Phobius"/>
    </source>
</evidence>
<feature type="transmembrane region" description="Helical" evidence="2">
    <location>
        <begin position="246"/>
        <end position="267"/>
    </location>
</feature>
<keyword evidence="1" id="KW-0378">Hydrolase</keyword>
<evidence type="ECO:0000313" key="6">
    <source>
        <dbReference type="EMBL" id="CAB5034397.1"/>
    </source>
</evidence>
<dbReference type="InterPro" id="IPR053465">
    <property type="entry name" value="Sortase_Class_E"/>
</dbReference>
<gene>
    <name evidence="3" type="ORF">UFOPK2683_00675</name>
    <name evidence="4" type="ORF">UFOPK3605_01590</name>
    <name evidence="5" type="ORF">UFOPK3897_01797</name>
    <name evidence="6" type="ORF">UFOPK4121_01726</name>
</gene>
<dbReference type="InterPro" id="IPR005754">
    <property type="entry name" value="Sortase"/>
</dbReference>
<dbReference type="SUPFAM" id="SSF63817">
    <property type="entry name" value="Sortase"/>
    <property type="match status" value="1"/>
</dbReference>
<evidence type="ECO:0000313" key="5">
    <source>
        <dbReference type="EMBL" id="CAB4992276.1"/>
    </source>
</evidence>
<dbReference type="NCBIfam" id="TIGR01076">
    <property type="entry name" value="sortase_fam"/>
    <property type="match status" value="1"/>
</dbReference>
<keyword evidence="2" id="KW-1133">Transmembrane helix</keyword>
<dbReference type="InterPro" id="IPR023365">
    <property type="entry name" value="Sortase_dom-sf"/>
</dbReference>
<name>A0A6J6RJB6_9ZZZZ</name>
<dbReference type="Pfam" id="PF04203">
    <property type="entry name" value="Sortase"/>
    <property type="match status" value="1"/>
</dbReference>
<evidence type="ECO:0000256" key="1">
    <source>
        <dbReference type="ARBA" id="ARBA00022801"/>
    </source>
</evidence>
<dbReference type="AlphaFoldDB" id="A0A6J6RJB6"/>
<dbReference type="EMBL" id="CAFBMM010000134">
    <property type="protein sequence ID" value="CAB4919689.1"/>
    <property type="molecule type" value="Genomic_DNA"/>
</dbReference>
<dbReference type="CDD" id="cd05830">
    <property type="entry name" value="Sortase_E"/>
    <property type="match status" value="1"/>
</dbReference>
<evidence type="ECO:0000313" key="4">
    <source>
        <dbReference type="EMBL" id="CAB4919689.1"/>
    </source>
</evidence>
<dbReference type="EMBL" id="CAFBPQ010000111">
    <property type="protein sequence ID" value="CAB5034397.1"/>
    <property type="molecule type" value="Genomic_DNA"/>
</dbReference>
<proteinExistence type="predicted"/>
<dbReference type="EMBL" id="CAFBOF010000093">
    <property type="protein sequence ID" value="CAB4992276.1"/>
    <property type="molecule type" value="Genomic_DNA"/>
</dbReference>
<feature type="transmembrane region" description="Helical" evidence="2">
    <location>
        <begin position="7"/>
        <end position="25"/>
    </location>
</feature>